<evidence type="ECO:0000313" key="2">
    <source>
        <dbReference type="Proteomes" id="UP000238823"/>
    </source>
</evidence>
<dbReference type="AlphaFoldDB" id="A0A2S9YUX2"/>
<accession>A0A2S9YUX2</accession>
<dbReference type="OrthoDB" id="9816009at2"/>
<evidence type="ECO:0000313" key="1">
    <source>
        <dbReference type="EMBL" id="PRQ08886.1"/>
    </source>
</evidence>
<organism evidence="1 2">
    <name type="scientific">Enhygromyxa salina</name>
    <dbReference type="NCBI Taxonomy" id="215803"/>
    <lineage>
        <taxon>Bacteria</taxon>
        <taxon>Pseudomonadati</taxon>
        <taxon>Myxococcota</taxon>
        <taxon>Polyangia</taxon>
        <taxon>Nannocystales</taxon>
        <taxon>Nannocystaceae</taxon>
        <taxon>Enhygromyxa</taxon>
    </lineage>
</organism>
<name>A0A2S9YUX2_9BACT</name>
<gene>
    <name evidence="1" type="ORF">ENSA7_13760</name>
</gene>
<dbReference type="RefSeq" id="WP_106088423.1">
    <property type="nucleotide sequence ID" value="NZ_PVNL01000034.1"/>
</dbReference>
<reference evidence="1 2" key="1">
    <citation type="submission" date="2018-03" db="EMBL/GenBank/DDBJ databases">
        <title>Draft Genome Sequences of the Obligatory Marine Myxobacteria Enhygromyxa salina SWB007.</title>
        <authorList>
            <person name="Poehlein A."/>
            <person name="Moghaddam J.A."/>
            <person name="Harms H."/>
            <person name="Alanjari M."/>
            <person name="Koenig G.M."/>
            <person name="Daniel R."/>
            <person name="Schaeberle T.F."/>
        </authorList>
    </citation>
    <scope>NUCLEOTIDE SEQUENCE [LARGE SCALE GENOMIC DNA]</scope>
    <source>
        <strain evidence="1 2">SWB007</strain>
    </source>
</reference>
<dbReference type="EMBL" id="PVNL01000034">
    <property type="protein sequence ID" value="PRQ08886.1"/>
    <property type="molecule type" value="Genomic_DNA"/>
</dbReference>
<sequence>MSLGLELQHERAFLRRLDSVAIRELPGFVRGRHRMPTEHGRAGDLFVQTLVEPALADEVRVVYDAAKRVLGLRRRQLQRAIAVDGGNVEAPQFHYVIEICLDPADISRALWRRRVIPLLAPRALPIEFDEVFPIACDELVVPLVKPRTIGVAERFDLIVERLEDFTAVHGGGVEEDEDQARASLTTHDGSRIALDLGTHELSLRMLGVSGCRALLLEAERRFAELTGPIVSGLGADARA</sequence>
<protein>
    <submittedName>
        <fullName evidence="1">Uncharacterized protein</fullName>
    </submittedName>
</protein>
<proteinExistence type="predicted"/>
<dbReference type="Proteomes" id="UP000238823">
    <property type="component" value="Unassembled WGS sequence"/>
</dbReference>
<comment type="caution">
    <text evidence="1">The sequence shown here is derived from an EMBL/GenBank/DDBJ whole genome shotgun (WGS) entry which is preliminary data.</text>
</comment>